<dbReference type="AlphaFoldDB" id="A0A699GWK7"/>
<proteinExistence type="predicted"/>
<protein>
    <submittedName>
        <fullName evidence="2">Reverse transcriptase domain-containing protein</fullName>
    </submittedName>
</protein>
<keyword evidence="2" id="KW-0695">RNA-directed DNA polymerase</keyword>
<reference evidence="2" key="1">
    <citation type="journal article" date="2019" name="Sci. Rep.">
        <title>Draft genome of Tanacetum cinerariifolium, the natural source of mosquito coil.</title>
        <authorList>
            <person name="Yamashiro T."/>
            <person name="Shiraishi A."/>
            <person name="Satake H."/>
            <person name="Nakayama K."/>
        </authorList>
    </citation>
    <scope>NUCLEOTIDE SEQUENCE</scope>
</reference>
<feature type="region of interest" description="Disordered" evidence="1">
    <location>
        <begin position="1"/>
        <end position="42"/>
    </location>
</feature>
<dbReference type="EMBL" id="BKCJ010067452">
    <property type="protein sequence ID" value="GEW64702.1"/>
    <property type="molecule type" value="Genomic_DNA"/>
</dbReference>
<organism evidence="2">
    <name type="scientific">Tanacetum cinerariifolium</name>
    <name type="common">Dalmatian daisy</name>
    <name type="synonym">Chrysanthemum cinerariifolium</name>
    <dbReference type="NCBI Taxonomy" id="118510"/>
    <lineage>
        <taxon>Eukaryota</taxon>
        <taxon>Viridiplantae</taxon>
        <taxon>Streptophyta</taxon>
        <taxon>Embryophyta</taxon>
        <taxon>Tracheophyta</taxon>
        <taxon>Spermatophyta</taxon>
        <taxon>Magnoliopsida</taxon>
        <taxon>eudicotyledons</taxon>
        <taxon>Gunneridae</taxon>
        <taxon>Pentapetalae</taxon>
        <taxon>asterids</taxon>
        <taxon>campanulids</taxon>
        <taxon>Asterales</taxon>
        <taxon>Asteraceae</taxon>
        <taxon>Asteroideae</taxon>
        <taxon>Anthemideae</taxon>
        <taxon>Anthemidinae</taxon>
        <taxon>Tanacetum</taxon>
    </lineage>
</organism>
<evidence type="ECO:0000256" key="1">
    <source>
        <dbReference type="SAM" id="MobiDB-lite"/>
    </source>
</evidence>
<gene>
    <name evidence="2" type="ORF">Tci_236678</name>
</gene>
<keyword evidence="2" id="KW-0808">Transferase</keyword>
<name>A0A699GWK7_TANCI</name>
<feature type="non-terminal residue" evidence="2">
    <location>
        <position position="273"/>
    </location>
</feature>
<feature type="compositionally biased region" description="Gly residues" evidence="1">
    <location>
        <begin position="16"/>
        <end position="28"/>
    </location>
</feature>
<feature type="region of interest" description="Disordered" evidence="1">
    <location>
        <begin position="167"/>
        <end position="186"/>
    </location>
</feature>
<feature type="compositionally biased region" description="Basic and acidic residues" evidence="1">
    <location>
        <begin position="169"/>
        <end position="186"/>
    </location>
</feature>
<sequence length="273" mass="29651">MTTHNVGRRTTTTRGGRTGGQTGRGGGRTSEKGGRGNGVNGGVDEVPDFATVIAQNVNVGNGRNGCSYMEFVACNPKEFDGKGGVIAYTPWVEKMEAIQDISGCGVNQKVKLVPHLVMLETKRIERYIYGLASQIRRMVAANEPPTIQHVILKAKVLTNEAIRNGSLKKSGEKRGNGGESSKEGNVKCDKKLGREKCLLQSPTLASTKMVNPLNTRNPTAAHGTCYECGTDHYKAAFPRVYGERPEEKVKHLMSAKAVEPKLEDISIVQNFFE</sequence>
<accession>A0A699GWK7</accession>
<comment type="caution">
    <text evidence="2">The sequence shown here is derived from an EMBL/GenBank/DDBJ whole genome shotgun (WGS) entry which is preliminary data.</text>
</comment>
<dbReference type="GO" id="GO:0003964">
    <property type="term" value="F:RNA-directed DNA polymerase activity"/>
    <property type="evidence" value="ECO:0007669"/>
    <property type="project" value="UniProtKB-KW"/>
</dbReference>
<evidence type="ECO:0000313" key="2">
    <source>
        <dbReference type="EMBL" id="GEW64702.1"/>
    </source>
</evidence>
<keyword evidence="2" id="KW-0548">Nucleotidyltransferase</keyword>